<proteinExistence type="predicted"/>
<organism evidence="1 2">
    <name type="scientific">candidate division MSBL1 archaeon SCGC-AAA261C02</name>
    <dbReference type="NCBI Taxonomy" id="1698272"/>
    <lineage>
        <taxon>Archaea</taxon>
        <taxon>Methanobacteriati</taxon>
        <taxon>Methanobacteriota</taxon>
        <taxon>candidate division MSBL1</taxon>
    </lineage>
</organism>
<accession>A0A133V1X1</accession>
<gene>
    <name evidence="1" type="ORF">AKJ42_00720</name>
</gene>
<protein>
    <submittedName>
        <fullName evidence="1">Uncharacterized protein</fullName>
    </submittedName>
</protein>
<comment type="caution">
    <text evidence="1">The sequence shown here is derived from an EMBL/GenBank/DDBJ whole genome shotgun (WGS) entry which is preliminary data.</text>
</comment>
<keyword evidence="2" id="KW-1185">Reference proteome</keyword>
<dbReference type="Proteomes" id="UP000070520">
    <property type="component" value="Unassembled WGS sequence"/>
</dbReference>
<dbReference type="EMBL" id="LHXW01000004">
    <property type="protein sequence ID" value="KXB00444.1"/>
    <property type="molecule type" value="Genomic_DNA"/>
</dbReference>
<evidence type="ECO:0000313" key="2">
    <source>
        <dbReference type="Proteomes" id="UP000070520"/>
    </source>
</evidence>
<reference evidence="1 2" key="1">
    <citation type="journal article" date="2016" name="Sci. Rep.">
        <title>Metabolic traits of an uncultured archaeal lineage -MSBL1- from brine pools of the Red Sea.</title>
        <authorList>
            <person name="Mwirichia R."/>
            <person name="Alam I."/>
            <person name="Rashid M."/>
            <person name="Vinu M."/>
            <person name="Ba-Alawi W."/>
            <person name="Anthony Kamau A."/>
            <person name="Kamanda Ngugi D."/>
            <person name="Goker M."/>
            <person name="Klenk H.P."/>
            <person name="Bajic V."/>
            <person name="Stingl U."/>
        </authorList>
    </citation>
    <scope>NUCLEOTIDE SEQUENCE [LARGE SCALE GENOMIC DNA]</scope>
    <source>
        <strain evidence="1">SCGC-AAA261C02</strain>
    </source>
</reference>
<sequence>MYNDYTMSSTTTIRVKEETAEALRRRGHKGETYDQILRRMLATDFLNELDERYEKGHFIPAEEIPWDKLRELSEEEIDELLESL</sequence>
<evidence type="ECO:0000313" key="1">
    <source>
        <dbReference type="EMBL" id="KXB00444.1"/>
    </source>
</evidence>
<dbReference type="AlphaFoldDB" id="A0A133V1X1"/>
<name>A0A133V1X1_9EURY</name>